<dbReference type="EMBL" id="CM046516">
    <property type="protein sequence ID" value="KAI8648617.1"/>
    <property type="molecule type" value="Genomic_DNA"/>
</dbReference>
<proteinExistence type="predicted"/>
<accession>A0ACC0QC31</accession>
<evidence type="ECO:0000313" key="1">
    <source>
        <dbReference type="EMBL" id="KAI8648617.1"/>
    </source>
</evidence>
<name>A0ACC0QC31_9HYPO</name>
<comment type="caution">
    <text evidence="1">The sequence shown here is derived from an EMBL/GenBank/DDBJ whole genome shotgun (WGS) entry which is preliminary data.</text>
</comment>
<dbReference type="Proteomes" id="UP001065298">
    <property type="component" value="Chromosome 14"/>
</dbReference>
<organism evidence="1 2">
    <name type="scientific">Fusarium keratoplasticum</name>
    <dbReference type="NCBI Taxonomy" id="1328300"/>
    <lineage>
        <taxon>Eukaryota</taxon>
        <taxon>Fungi</taxon>
        <taxon>Dikarya</taxon>
        <taxon>Ascomycota</taxon>
        <taxon>Pezizomycotina</taxon>
        <taxon>Sordariomycetes</taxon>
        <taxon>Hypocreomycetidae</taxon>
        <taxon>Hypocreales</taxon>
        <taxon>Nectriaceae</taxon>
        <taxon>Fusarium</taxon>
        <taxon>Fusarium solani species complex</taxon>
    </lineage>
</organism>
<keyword evidence="2" id="KW-1185">Reference proteome</keyword>
<evidence type="ECO:0000313" key="2">
    <source>
        <dbReference type="Proteomes" id="UP001065298"/>
    </source>
</evidence>
<protein>
    <submittedName>
        <fullName evidence="1">Uncharacterized protein</fullName>
    </submittedName>
</protein>
<gene>
    <name evidence="1" type="ORF">NCS57_01473200</name>
</gene>
<sequence length="993" mass="111112">MQHAVAHPSPTANGAGDTGIVGQRDASLRCNICDKLFSRSEHLVRHEHIHLQENPIECGYCGKAFGRKDSAKRHERLHMREASAGASEFQSASLCRTCSNCARSRIKCSGGTPCKHCATRNLDCVYLPRKRRRVQYRQDHRPQVQDPPSFENLGGNVSQSLVTNDVGVMARTWPDQQGDSSRNQGAVGAFDEAVSPLASENEPLRGQSRQDFICELPAITQSPERSLATNWLPFDISMDVDLMLPSPDKILPTYSLKAPTRPASAVEERETGTIADLEESQGGPSFVLQQQDCVSALISSMGSDMQGYADCPNSPQLSVSPSSTQQTNLYVDGAGFRSSQADRCIRERQGKYATKSAYGDGSGGNSWQAVFSSKVHAMEQQPDLQYDVLEDIFEEILSRLCPSTGEPLLSEEFLANKAFLLKRSTFSFLLKLYFTNFHKLYPFVDRSFLCIPIWGWSLTLAVAAIGTRYMGLAKLTSHGEELCVVLHELLLKQLQFGRVQDSLPYIQARMLAAIGLCQSRQPHLLKCGHSALALVTNSCLQLRLLDEDDRIGAHQEDQSLEQTWIAWRFRETRRRTGLFIWLTDCFLAFATENPPTLPPQRLKLRLPSPDDLWEAETVQGWFALAPKDNAHEGGSAFYLEESMRESVQHVTQKLWRGYPAPDTMTQFSTFIVLHMLLRRRWDTSHYLTDSMLTVESPSSREQAPPKHRYVGEIPAYVKWRNCTCDCLDLLHWQALSASAKGGAYEAPVFLHLHLARLVILAPVRELLDHVSAVIQLGPSQLLPHNLYHFPDPNQEWGRTLFTWAYQDRFKARLAIIHAGAVLWHTRRYSAAAFIEPYTIFLATLILWAFGMASSTIKKHLLKKPAEPADQLLGSRDIAAQMGSSHSVSSPEPCDRLLPSSLFRPRDPSLNGRRMPHLMQLDRPIDDELVQHFIRSGDGMQLFLEGVDDLCSAEGPWQVLHEGVAVLLAEPRIWTIAENYASTLAALAAASNTQ</sequence>
<reference evidence="1" key="1">
    <citation type="submission" date="2022-06" db="EMBL/GenBank/DDBJ databases">
        <title>Fusarium solani species complex genomes reveal bases of compartmentalisation and animal pathogenesis.</title>
        <authorList>
            <person name="Tsai I.J."/>
        </authorList>
    </citation>
    <scope>NUCLEOTIDE SEQUENCE</scope>
    <source>
        <strain evidence="1">Fu6.1</strain>
    </source>
</reference>